<dbReference type="EMBL" id="JACIGW010000005">
    <property type="protein sequence ID" value="MBB4350318.1"/>
    <property type="molecule type" value="Genomic_DNA"/>
</dbReference>
<comment type="similarity">
    <text evidence="1">Belongs to the glycosyltransferase 2 family.</text>
</comment>
<name>A0A7W6SAQ6_9HYPH</name>
<dbReference type="PANTHER" id="PTHR43179">
    <property type="entry name" value="RHAMNOSYLTRANSFERASE WBBL"/>
    <property type="match status" value="1"/>
</dbReference>
<evidence type="ECO:0000256" key="3">
    <source>
        <dbReference type="ARBA" id="ARBA00022679"/>
    </source>
</evidence>
<accession>A0A7W6SAQ6</accession>
<dbReference type="PANTHER" id="PTHR43179:SF12">
    <property type="entry name" value="GALACTOFURANOSYLTRANSFERASE GLFT2"/>
    <property type="match status" value="1"/>
</dbReference>
<evidence type="ECO:0000259" key="4">
    <source>
        <dbReference type="Pfam" id="PF00535"/>
    </source>
</evidence>
<dbReference type="AlphaFoldDB" id="A0A7W6SAQ6"/>
<keyword evidence="2" id="KW-0328">Glycosyltransferase</keyword>
<evidence type="ECO:0000313" key="7">
    <source>
        <dbReference type="EMBL" id="MBB4448284.1"/>
    </source>
</evidence>
<reference evidence="8 9" key="1">
    <citation type="submission" date="2020-08" db="EMBL/GenBank/DDBJ databases">
        <title>Genomic Encyclopedia of Type Strains, Phase IV (KMG-V): Genome sequencing to study the core and pangenomes of soil and plant-associated prokaryotes.</title>
        <authorList>
            <person name="Whitman W."/>
        </authorList>
    </citation>
    <scope>NUCLEOTIDE SEQUENCE [LARGE SCALE GENOMIC DNA]</scope>
    <source>
        <strain evidence="6 9">SEMIA 444</strain>
        <strain evidence="5 8">SEMIA 448</strain>
        <strain evidence="7 10">SEMIA 452</strain>
    </source>
</reference>
<evidence type="ECO:0000313" key="9">
    <source>
        <dbReference type="Proteomes" id="UP000524535"/>
    </source>
</evidence>
<dbReference type="EMBL" id="JACIGY010000006">
    <property type="protein sequence ID" value="MBB4413650.1"/>
    <property type="molecule type" value="Genomic_DNA"/>
</dbReference>
<evidence type="ECO:0000256" key="1">
    <source>
        <dbReference type="ARBA" id="ARBA00006739"/>
    </source>
</evidence>
<dbReference type="GO" id="GO:0016757">
    <property type="term" value="F:glycosyltransferase activity"/>
    <property type="evidence" value="ECO:0007669"/>
    <property type="project" value="UniProtKB-KW"/>
</dbReference>
<dbReference type="EMBL" id="JACIHM010000006">
    <property type="protein sequence ID" value="MBB4448284.1"/>
    <property type="molecule type" value="Genomic_DNA"/>
</dbReference>
<dbReference type="CDD" id="cd04186">
    <property type="entry name" value="GT_2_like_c"/>
    <property type="match status" value="1"/>
</dbReference>
<dbReference type="InterPro" id="IPR001173">
    <property type="entry name" value="Glyco_trans_2-like"/>
</dbReference>
<sequence>MTKLAVVVLNWNGWSDTNACIESLIGLENENLHIYVCDNASSDNSVRQIRDWIGLSLDRLNMLREASGRTAFELRDLFALPSSVDTGSIPEVDGKNSLTLLQTGRNGGYAFGNNVGMRCALKDGCDYFWVINNDTEVEPDALTWLCKRMEADPEIGICGSTLVYAGQRDTIQTWGGSKFRPLRGWAFALGAFAKRDDPIDATAVEAEMTYVNGASMFVSRTFLEQVGLMKEDYFLYWEEIEWATRAKGRFRLGYAPRSVVYHKVGASIGTHDTEGQSSPLSEYYMIRNQLRFCARYSRISLPFVVLDIGRNVIRSLRRKQTKRLVTLMRALFGLPFVPAK</sequence>
<dbReference type="Gene3D" id="3.90.550.10">
    <property type="entry name" value="Spore Coat Polysaccharide Biosynthesis Protein SpsA, Chain A"/>
    <property type="match status" value="1"/>
</dbReference>
<evidence type="ECO:0000313" key="6">
    <source>
        <dbReference type="EMBL" id="MBB4413650.1"/>
    </source>
</evidence>
<dbReference type="Pfam" id="PF00535">
    <property type="entry name" value="Glycos_transf_2"/>
    <property type="match status" value="1"/>
</dbReference>
<keyword evidence="9" id="KW-1185">Reference proteome</keyword>
<evidence type="ECO:0000313" key="5">
    <source>
        <dbReference type="EMBL" id="MBB4350318.1"/>
    </source>
</evidence>
<dbReference type="Proteomes" id="UP000576087">
    <property type="component" value="Unassembled WGS sequence"/>
</dbReference>
<dbReference type="Proteomes" id="UP000520770">
    <property type="component" value="Unassembled WGS sequence"/>
</dbReference>
<evidence type="ECO:0000256" key="2">
    <source>
        <dbReference type="ARBA" id="ARBA00022676"/>
    </source>
</evidence>
<dbReference type="Proteomes" id="UP000524535">
    <property type="component" value="Unassembled WGS sequence"/>
</dbReference>
<comment type="caution">
    <text evidence="5">The sequence shown here is derived from an EMBL/GenBank/DDBJ whole genome shotgun (WGS) entry which is preliminary data.</text>
</comment>
<dbReference type="SUPFAM" id="SSF53448">
    <property type="entry name" value="Nucleotide-diphospho-sugar transferases"/>
    <property type="match status" value="1"/>
</dbReference>
<keyword evidence="3" id="KW-0808">Transferase</keyword>
<proteinExistence type="inferred from homology"/>
<evidence type="ECO:0000313" key="8">
    <source>
        <dbReference type="Proteomes" id="UP000520770"/>
    </source>
</evidence>
<dbReference type="InterPro" id="IPR029044">
    <property type="entry name" value="Nucleotide-diphossugar_trans"/>
</dbReference>
<organism evidence="5 8">
    <name type="scientific">Aliirhizobium cellulosilyticum</name>
    <dbReference type="NCBI Taxonomy" id="393664"/>
    <lineage>
        <taxon>Bacteria</taxon>
        <taxon>Pseudomonadati</taxon>
        <taxon>Pseudomonadota</taxon>
        <taxon>Alphaproteobacteria</taxon>
        <taxon>Hyphomicrobiales</taxon>
        <taxon>Rhizobiaceae</taxon>
        <taxon>Aliirhizobium</taxon>
    </lineage>
</organism>
<dbReference type="RefSeq" id="WP_183826973.1">
    <property type="nucleotide sequence ID" value="NZ_JACIGW010000005.1"/>
</dbReference>
<protein>
    <recommendedName>
        <fullName evidence="4">Glycosyltransferase 2-like domain-containing protein</fullName>
    </recommendedName>
</protein>
<evidence type="ECO:0000313" key="10">
    <source>
        <dbReference type="Proteomes" id="UP000576087"/>
    </source>
</evidence>
<gene>
    <name evidence="6" type="ORF">GGE31_004178</name>
    <name evidence="5" type="ORF">GGE33_004083</name>
    <name evidence="7" type="ORF">GGE35_004121</name>
</gene>
<feature type="domain" description="Glycosyltransferase 2-like" evidence="4">
    <location>
        <begin position="99"/>
        <end position="171"/>
    </location>
</feature>